<comment type="caution">
    <text evidence="17">The sequence shown here is derived from an EMBL/GenBank/DDBJ whole genome shotgun (WGS) entry which is preliminary data.</text>
</comment>
<evidence type="ECO:0000256" key="8">
    <source>
        <dbReference type="ARBA" id="ARBA00022777"/>
    </source>
</evidence>
<dbReference type="InterPro" id="IPR002545">
    <property type="entry name" value="CheW-lke_dom"/>
</dbReference>
<dbReference type="EC" id="2.7.13.3" evidence="2"/>
<dbReference type="InterPro" id="IPR036061">
    <property type="entry name" value="CheW-like_dom_sf"/>
</dbReference>
<gene>
    <name evidence="17" type="ORF">DWE98_00270</name>
</gene>
<dbReference type="Pfam" id="PF02518">
    <property type="entry name" value="HATPase_c"/>
    <property type="match status" value="1"/>
</dbReference>
<keyword evidence="5 12" id="KW-0597">Phosphoprotein</keyword>
<dbReference type="SMART" id="SM01231">
    <property type="entry name" value="H-kinase_dim"/>
    <property type="match status" value="1"/>
</dbReference>
<dbReference type="SUPFAM" id="SSF47226">
    <property type="entry name" value="Histidine-containing phosphotransfer domain, HPT domain"/>
    <property type="match status" value="1"/>
</dbReference>
<dbReference type="RefSeq" id="WP_114827170.1">
    <property type="nucleotide sequence ID" value="NZ_QQTO01000019.1"/>
</dbReference>
<dbReference type="Proteomes" id="UP000255207">
    <property type="component" value="Unassembled WGS sequence"/>
</dbReference>
<dbReference type="GO" id="GO:0005524">
    <property type="term" value="F:ATP binding"/>
    <property type="evidence" value="ECO:0007669"/>
    <property type="project" value="UniProtKB-KW"/>
</dbReference>
<feature type="domain" description="HPt" evidence="16">
    <location>
        <begin position="1"/>
        <end position="104"/>
    </location>
</feature>
<dbReference type="CDD" id="cd00731">
    <property type="entry name" value="CheA_reg"/>
    <property type="match status" value="1"/>
</dbReference>
<dbReference type="CDD" id="cd00088">
    <property type="entry name" value="HPT"/>
    <property type="match status" value="1"/>
</dbReference>
<dbReference type="Pfam" id="PF01584">
    <property type="entry name" value="CheW"/>
    <property type="match status" value="1"/>
</dbReference>
<dbReference type="GO" id="GO:0006935">
    <property type="term" value="P:chemotaxis"/>
    <property type="evidence" value="ECO:0007669"/>
    <property type="project" value="UniProtKB-KW"/>
</dbReference>
<organism evidence="17 18">
    <name type="scientific">Bosea caraganae</name>
    <dbReference type="NCBI Taxonomy" id="2763117"/>
    <lineage>
        <taxon>Bacteria</taxon>
        <taxon>Pseudomonadati</taxon>
        <taxon>Pseudomonadota</taxon>
        <taxon>Alphaproteobacteria</taxon>
        <taxon>Hyphomicrobiales</taxon>
        <taxon>Boseaceae</taxon>
        <taxon>Bosea</taxon>
    </lineage>
</organism>
<dbReference type="SMART" id="SM00073">
    <property type="entry name" value="HPT"/>
    <property type="match status" value="1"/>
</dbReference>
<keyword evidence="9" id="KW-0067">ATP-binding</keyword>
<evidence type="ECO:0000256" key="10">
    <source>
        <dbReference type="ARBA" id="ARBA00023012"/>
    </source>
</evidence>
<dbReference type="GO" id="GO:0005737">
    <property type="term" value="C:cytoplasm"/>
    <property type="evidence" value="ECO:0007669"/>
    <property type="project" value="InterPro"/>
</dbReference>
<dbReference type="InterPro" id="IPR036890">
    <property type="entry name" value="HATPase_C_sf"/>
</dbReference>
<name>A0A370LAQ0_9HYPH</name>
<dbReference type="InterPro" id="IPR036097">
    <property type="entry name" value="HisK_dim/P_sf"/>
</dbReference>
<dbReference type="Gene3D" id="1.20.120.160">
    <property type="entry name" value="HPT domain"/>
    <property type="match status" value="1"/>
</dbReference>
<keyword evidence="4" id="KW-0145">Chemotaxis</keyword>
<evidence type="ECO:0000256" key="12">
    <source>
        <dbReference type="PROSITE-ProRule" id="PRU00110"/>
    </source>
</evidence>
<comment type="catalytic activity">
    <reaction evidence="1">
        <text>ATP + protein L-histidine = ADP + protein N-phospho-L-histidine.</text>
        <dbReference type="EC" id="2.7.13.3"/>
    </reaction>
</comment>
<dbReference type="Pfam" id="PF02895">
    <property type="entry name" value="H-kinase_dim"/>
    <property type="match status" value="1"/>
</dbReference>
<evidence type="ECO:0000256" key="3">
    <source>
        <dbReference type="ARBA" id="ARBA00021495"/>
    </source>
</evidence>
<evidence type="ECO:0000256" key="2">
    <source>
        <dbReference type="ARBA" id="ARBA00012438"/>
    </source>
</evidence>
<feature type="domain" description="CheW-like" evidence="15">
    <location>
        <begin position="621"/>
        <end position="754"/>
    </location>
</feature>
<evidence type="ECO:0000256" key="6">
    <source>
        <dbReference type="ARBA" id="ARBA00022679"/>
    </source>
</evidence>
<dbReference type="InterPro" id="IPR051315">
    <property type="entry name" value="Bact_Chemotaxis_CheA"/>
</dbReference>
<dbReference type="Gene3D" id="1.10.287.560">
    <property type="entry name" value="Histidine kinase CheA-like, homodimeric domain"/>
    <property type="match status" value="1"/>
</dbReference>
<evidence type="ECO:0000256" key="13">
    <source>
        <dbReference type="SAM" id="MobiDB-lite"/>
    </source>
</evidence>
<dbReference type="SMART" id="SM00260">
    <property type="entry name" value="CheW"/>
    <property type="match status" value="1"/>
</dbReference>
<dbReference type="InterPro" id="IPR036641">
    <property type="entry name" value="HPT_dom_sf"/>
</dbReference>
<keyword evidence="6" id="KW-0808">Transferase</keyword>
<reference evidence="18" key="1">
    <citation type="submission" date="2018-07" db="EMBL/GenBank/DDBJ databases">
        <authorList>
            <person name="Safronova V.I."/>
            <person name="Chirak E.R."/>
            <person name="Sazanova A.L."/>
        </authorList>
    </citation>
    <scope>NUCLEOTIDE SEQUENCE [LARGE SCALE GENOMIC DNA]</scope>
    <source>
        <strain evidence="18">RCAM04685</strain>
    </source>
</reference>
<dbReference type="FunFam" id="3.30.565.10:FF:000016">
    <property type="entry name" value="Chemotaxis protein CheA, putative"/>
    <property type="match status" value="1"/>
</dbReference>
<feature type="region of interest" description="Disordered" evidence="13">
    <location>
        <begin position="123"/>
        <end position="151"/>
    </location>
</feature>
<evidence type="ECO:0000259" key="15">
    <source>
        <dbReference type="PROSITE" id="PS50851"/>
    </source>
</evidence>
<dbReference type="Gene3D" id="3.30.565.10">
    <property type="entry name" value="Histidine kinase-like ATPase, C-terminal domain"/>
    <property type="match status" value="1"/>
</dbReference>
<evidence type="ECO:0000256" key="4">
    <source>
        <dbReference type="ARBA" id="ARBA00022500"/>
    </source>
</evidence>
<dbReference type="OrthoDB" id="9803176at2"/>
<dbReference type="PROSITE" id="PS50109">
    <property type="entry name" value="HIS_KIN"/>
    <property type="match status" value="1"/>
</dbReference>
<keyword evidence="10" id="KW-0902">Two-component regulatory system</keyword>
<dbReference type="InterPro" id="IPR004105">
    <property type="entry name" value="CheA-like_dim"/>
</dbReference>
<protein>
    <recommendedName>
        <fullName evidence="3">Chemotaxis protein CheA</fullName>
        <ecNumber evidence="2">2.7.13.3</ecNumber>
    </recommendedName>
</protein>
<evidence type="ECO:0000313" key="18">
    <source>
        <dbReference type="Proteomes" id="UP000255207"/>
    </source>
</evidence>
<keyword evidence="7" id="KW-0547">Nucleotide-binding</keyword>
<feature type="modified residue" description="Phosphohistidine" evidence="12">
    <location>
        <position position="47"/>
    </location>
</feature>
<evidence type="ECO:0000256" key="5">
    <source>
        <dbReference type="ARBA" id="ARBA00022553"/>
    </source>
</evidence>
<dbReference type="Pfam" id="PF01627">
    <property type="entry name" value="Hpt"/>
    <property type="match status" value="1"/>
</dbReference>
<dbReference type="SUPFAM" id="SSF50341">
    <property type="entry name" value="CheW-like"/>
    <property type="match status" value="1"/>
</dbReference>
<dbReference type="InterPro" id="IPR004358">
    <property type="entry name" value="Sig_transdc_His_kin-like_C"/>
</dbReference>
<dbReference type="AlphaFoldDB" id="A0A370LAQ0"/>
<dbReference type="PROSITE" id="PS50851">
    <property type="entry name" value="CHEW"/>
    <property type="match status" value="1"/>
</dbReference>
<dbReference type="PANTHER" id="PTHR43395:SF10">
    <property type="entry name" value="CHEMOTAXIS PROTEIN CHEA"/>
    <property type="match status" value="1"/>
</dbReference>
<keyword evidence="8" id="KW-0418">Kinase</keyword>
<evidence type="ECO:0000256" key="11">
    <source>
        <dbReference type="ARBA" id="ARBA00035100"/>
    </source>
</evidence>
<dbReference type="EMBL" id="QQTP01000001">
    <property type="protein sequence ID" value="RDJ29053.1"/>
    <property type="molecule type" value="Genomic_DNA"/>
</dbReference>
<evidence type="ECO:0000259" key="14">
    <source>
        <dbReference type="PROSITE" id="PS50109"/>
    </source>
</evidence>
<accession>A0A370LAQ0</accession>
<dbReference type="CDD" id="cd16916">
    <property type="entry name" value="HATPase_CheA-like"/>
    <property type="match status" value="1"/>
</dbReference>
<dbReference type="InterPro" id="IPR037006">
    <property type="entry name" value="CheA-like_homodim_sf"/>
</dbReference>
<dbReference type="GO" id="GO:0000155">
    <property type="term" value="F:phosphorelay sensor kinase activity"/>
    <property type="evidence" value="ECO:0007669"/>
    <property type="project" value="InterPro"/>
</dbReference>
<dbReference type="SUPFAM" id="SSF47384">
    <property type="entry name" value="Homodimeric domain of signal transducing histidine kinase"/>
    <property type="match status" value="1"/>
</dbReference>
<feature type="domain" description="Histidine kinase" evidence="14">
    <location>
        <begin position="416"/>
        <end position="619"/>
    </location>
</feature>
<dbReference type="SUPFAM" id="SSF55874">
    <property type="entry name" value="ATPase domain of HSP90 chaperone/DNA topoisomerase II/histidine kinase"/>
    <property type="match status" value="1"/>
</dbReference>
<dbReference type="InterPro" id="IPR003594">
    <property type="entry name" value="HATPase_dom"/>
</dbReference>
<dbReference type="SMART" id="SM00387">
    <property type="entry name" value="HATPase_c"/>
    <property type="match status" value="1"/>
</dbReference>
<dbReference type="InterPro" id="IPR008207">
    <property type="entry name" value="Sig_transdc_His_kin_Hpt_dom"/>
</dbReference>
<comment type="function">
    <text evidence="11">Involved in the transmission of sensory signals from the chemoreceptors to the flagellar motors. CheA is autophosphorylated; it can transfer its phosphate group to either CheB or CheY.</text>
</comment>
<evidence type="ECO:0000313" key="17">
    <source>
        <dbReference type="EMBL" id="RDJ29053.1"/>
    </source>
</evidence>
<dbReference type="InterPro" id="IPR005467">
    <property type="entry name" value="His_kinase_dom"/>
</dbReference>
<keyword evidence="18" id="KW-1185">Reference proteome</keyword>
<dbReference type="PROSITE" id="PS50894">
    <property type="entry name" value="HPT"/>
    <property type="match status" value="1"/>
</dbReference>
<sequence length="767" mass="81712">MDALAELKQTFFQECEELLGALEQKLQALDEGSVDSEDVNAAFRAIHSIKGGAGAFGCTELVAFAHVFEASLDHLRSGRVAIVDAPFSLFLRCSDAVADLVSAARNDEPARPRPDLLEALSQVGQSEAPKPVPAPAAAAPTKRPPVKSDDAPPGIAALGNLLAMVEAKTGAASAPVDAGWDDEPAPVAAPKAKPGREIRLHIHPDTDLFRRVIEPRVVIALLPPEDIVSVVCDMSHVPALEAIDVTDCWMRFTVTLRTEMSIEEIHAKFDFTLAAEEFEIEVEPMPANDDVEPEIEVAAPVSEVPQNVAADLSAILAKLGPASAPAAQPDIAPAPAVTTQLVTAAQAPAAPRPAARPPANDAVAARQRQAVSVRVDLDRIDKLMNLVGEIVITQSMLVECVRSLPYDVYAKTAEGILTLSRQTRELQDHVMAVRAQPVKAVFQRMPRLVRELAQTLGKEVRLVLEGENTEVDKTIIEELADPLTHMIRNSMDHGLETPEDRIAAGKSPEGTIKLVAEHRAGRIVISVTDDGRGIGRDKLLAKAKSRGLVGQDEKLAPEEIDQLIFAAGLSTAEVISDVSGRGVGMDVVRRNVESLGGRISVDSEPGRGCKFTLALPLTLAVLEGMVIRCGEDRYVIPISSVIETQHLTNTPIEHLTFGQEVLRWRGEVTPLYRLGAVMGSSGRPDENIIIIAETERGGNVGIAVDEIVGQQQVVVKSLEGNYGTVNGASAATILGDGLVALILDVDSMLRLAASSGRPPASALKMAG</sequence>
<evidence type="ECO:0000256" key="1">
    <source>
        <dbReference type="ARBA" id="ARBA00000085"/>
    </source>
</evidence>
<evidence type="ECO:0000256" key="9">
    <source>
        <dbReference type="ARBA" id="ARBA00022840"/>
    </source>
</evidence>
<dbReference type="PRINTS" id="PR00344">
    <property type="entry name" value="BCTRLSENSOR"/>
</dbReference>
<dbReference type="PANTHER" id="PTHR43395">
    <property type="entry name" value="SENSOR HISTIDINE KINASE CHEA"/>
    <property type="match status" value="1"/>
</dbReference>
<evidence type="ECO:0000259" key="16">
    <source>
        <dbReference type="PROSITE" id="PS50894"/>
    </source>
</evidence>
<dbReference type="Gene3D" id="2.30.30.40">
    <property type="entry name" value="SH3 Domains"/>
    <property type="match status" value="1"/>
</dbReference>
<proteinExistence type="predicted"/>
<evidence type="ECO:0000256" key="7">
    <source>
        <dbReference type="ARBA" id="ARBA00022741"/>
    </source>
</evidence>